<organism evidence="2 3">
    <name type="scientific">Panagrellus redivivus</name>
    <name type="common">Microworm</name>
    <dbReference type="NCBI Taxonomy" id="6233"/>
    <lineage>
        <taxon>Eukaryota</taxon>
        <taxon>Metazoa</taxon>
        <taxon>Ecdysozoa</taxon>
        <taxon>Nematoda</taxon>
        <taxon>Chromadorea</taxon>
        <taxon>Rhabditida</taxon>
        <taxon>Tylenchina</taxon>
        <taxon>Panagrolaimomorpha</taxon>
        <taxon>Panagrolaimoidea</taxon>
        <taxon>Panagrolaimidae</taxon>
        <taxon>Panagrellus</taxon>
    </lineage>
</organism>
<accession>A0A7E4VIU2</accession>
<reference evidence="3" key="2">
    <citation type="submission" date="2020-10" db="UniProtKB">
        <authorList>
            <consortium name="WormBaseParasite"/>
        </authorList>
    </citation>
    <scope>IDENTIFICATION</scope>
</reference>
<dbReference type="WBParaSite" id="Pan_g21014.t1">
    <property type="protein sequence ID" value="Pan_g21014.t1"/>
    <property type="gene ID" value="Pan_g21014"/>
</dbReference>
<evidence type="ECO:0000313" key="3">
    <source>
        <dbReference type="WBParaSite" id="Pan_g21014.t1"/>
    </source>
</evidence>
<proteinExistence type="predicted"/>
<dbReference type="Proteomes" id="UP000492821">
    <property type="component" value="Unassembled WGS sequence"/>
</dbReference>
<feature type="region of interest" description="Disordered" evidence="1">
    <location>
        <begin position="66"/>
        <end position="91"/>
    </location>
</feature>
<protein>
    <submittedName>
        <fullName evidence="3">Uncharacterized protein</fullName>
    </submittedName>
</protein>
<feature type="compositionally biased region" description="Low complexity" evidence="1">
    <location>
        <begin position="71"/>
        <end position="91"/>
    </location>
</feature>
<name>A0A7E4VIU2_PANRE</name>
<dbReference type="AlphaFoldDB" id="A0A7E4VIU2"/>
<reference evidence="2" key="1">
    <citation type="journal article" date="2013" name="Genetics">
        <title>The draft genome and transcriptome of Panagrellus redivivus are shaped by the harsh demands of a free-living lifestyle.</title>
        <authorList>
            <person name="Srinivasan J."/>
            <person name="Dillman A.R."/>
            <person name="Macchietto M.G."/>
            <person name="Heikkinen L."/>
            <person name="Lakso M."/>
            <person name="Fracchia K.M."/>
            <person name="Antoshechkin I."/>
            <person name="Mortazavi A."/>
            <person name="Wong G."/>
            <person name="Sternberg P.W."/>
        </authorList>
    </citation>
    <scope>NUCLEOTIDE SEQUENCE [LARGE SCALE GENOMIC DNA]</scope>
    <source>
        <strain evidence="2">MT8872</strain>
    </source>
</reference>
<evidence type="ECO:0000256" key="1">
    <source>
        <dbReference type="SAM" id="MobiDB-lite"/>
    </source>
</evidence>
<sequence>MPVFRNQSCATHDYFESGSALAYFYAHFCLAFRRHDDAILFHEIQIFEDQGLQNYGIDGIMPQAQLSPAMSKPTSPSKTQSSTSSVKTPSP</sequence>
<keyword evidence="2" id="KW-1185">Reference proteome</keyword>
<evidence type="ECO:0000313" key="2">
    <source>
        <dbReference type="Proteomes" id="UP000492821"/>
    </source>
</evidence>